<dbReference type="SUPFAM" id="SSF51182">
    <property type="entry name" value="RmlC-like cupins"/>
    <property type="match status" value="1"/>
</dbReference>
<dbReference type="PANTHER" id="PTHR33387:SF3">
    <property type="entry name" value="DUF985 DOMAIN-CONTAINING PROTEIN"/>
    <property type="match status" value="1"/>
</dbReference>
<feature type="domain" description="DUF985" evidence="1">
    <location>
        <begin position="149"/>
        <end position="226"/>
    </location>
</feature>
<dbReference type="InterPro" id="IPR009327">
    <property type="entry name" value="Cupin_DUF985"/>
</dbReference>
<dbReference type="Pfam" id="PF06172">
    <property type="entry name" value="Cupin_5"/>
    <property type="match status" value="1"/>
</dbReference>
<sequence length="272" mass="30371">MPTCLECGARLSLNIPGSVFNMDQTQVNSFEKFLTTYQDKKILVLELGIGPQNQMIKAPSMQLITGNKSSRYLTINKGQLNIPSMIADRAIGFSSTILDAFNALITGKDVVETQGPARPAPQLSPEDRQKQEEIFKNFYPSYTVNKGYRPGELVMYTTIDGNHPSHLHAVKYGKALMYSYGDPVDVHCFTQDGHYRLVKLGLNKDNNEVHGFYVEPNTFIAMEDAKGVTGFTQISVTLPSSSSNEILVPKKDQLKKMFPQQRALIDRLSIDD</sequence>
<reference evidence="3" key="1">
    <citation type="submission" date="2023-06" db="EMBL/GenBank/DDBJ databases">
        <title>Identification and characterization of horizontal gene transfer across gut microbiota members of farm animals based on homology search.</title>
        <authorList>
            <person name="Zeman M."/>
            <person name="Kubasova T."/>
            <person name="Jahodarova E."/>
            <person name="Nykrynova M."/>
            <person name="Rychlik I."/>
        </authorList>
    </citation>
    <scope>NUCLEOTIDE SEQUENCE [LARGE SCALE GENOMIC DNA]</scope>
    <source>
        <strain evidence="3">105_WCHN</strain>
    </source>
</reference>
<dbReference type="InterPro" id="IPR039935">
    <property type="entry name" value="YML079W-like"/>
</dbReference>
<proteinExistence type="predicted"/>
<evidence type="ECO:0000259" key="1">
    <source>
        <dbReference type="Pfam" id="PF06172"/>
    </source>
</evidence>
<name>A0ABT7VLQ5_9LACO</name>
<dbReference type="InterPro" id="IPR014710">
    <property type="entry name" value="RmlC-like_jellyroll"/>
</dbReference>
<evidence type="ECO:0000313" key="2">
    <source>
        <dbReference type="EMBL" id="MDM8333667.1"/>
    </source>
</evidence>
<reference evidence="2 3" key="2">
    <citation type="submission" date="2023-06" db="EMBL/GenBank/DDBJ databases">
        <title>Identification and characterization of horizontal gene transfer across gut microbiota members of farm animals based on homology search.</title>
        <authorList>
            <person name="Schwarzerova J."/>
            <person name="Nykrynova M."/>
            <person name="Jureckova K."/>
            <person name="Cejkova D."/>
            <person name="Rychlik I."/>
        </authorList>
    </citation>
    <scope>NUCLEOTIDE SEQUENCE [LARGE SCALE GENOMIC DNA]</scope>
    <source>
        <strain evidence="2 3">105_WCHN</strain>
    </source>
</reference>
<gene>
    <name evidence="2" type="ORF">QUW46_03620</name>
</gene>
<dbReference type="Proteomes" id="UP001529423">
    <property type="component" value="Unassembled WGS sequence"/>
</dbReference>
<dbReference type="Gene3D" id="2.60.120.10">
    <property type="entry name" value="Jelly Rolls"/>
    <property type="match status" value="1"/>
</dbReference>
<evidence type="ECO:0000313" key="3">
    <source>
        <dbReference type="Proteomes" id="UP001529423"/>
    </source>
</evidence>
<protein>
    <submittedName>
        <fullName evidence="2">Sir2 silent information regulator family NAD-dependent deacetylase</fullName>
    </submittedName>
</protein>
<reference evidence="2 3" key="3">
    <citation type="submission" date="2023-06" db="EMBL/GenBank/DDBJ databases">
        <authorList>
            <person name="Zeman M."/>
            <person name="Kubasova T."/>
            <person name="Jahodarova E."/>
            <person name="Nykrynova M."/>
            <person name="Rychlik I."/>
        </authorList>
    </citation>
    <scope>NUCLEOTIDE SEQUENCE [LARGE SCALE GENOMIC DNA]</scope>
    <source>
        <strain evidence="2 3">105_WCHN</strain>
    </source>
</reference>
<dbReference type="PANTHER" id="PTHR33387">
    <property type="entry name" value="RMLC-LIKE JELLY ROLL FOLD PROTEIN"/>
    <property type="match status" value="1"/>
</dbReference>
<organism evidence="2 3">
    <name type="scientific">Limosilactobacillus panis</name>
    <dbReference type="NCBI Taxonomy" id="47493"/>
    <lineage>
        <taxon>Bacteria</taxon>
        <taxon>Bacillati</taxon>
        <taxon>Bacillota</taxon>
        <taxon>Bacilli</taxon>
        <taxon>Lactobacillales</taxon>
        <taxon>Lactobacillaceae</taxon>
        <taxon>Limosilactobacillus</taxon>
    </lineage>
</organism>
<comment type="caution">
    <text evidence="2">The sequence shown here is derived from an EMBL/GenBank/DDBJ whole genome shotgun (WGS) entry which is preliminary data.</text>
</comment>
<accession>A0ABT7VLQ5</accession>
<dbReference type="InterPro" id="IPR011051">
    <property type="entry name" value="RmlC_Cupin_sf"/>
</dbReference>
<keyword evidence="3" id="KW-1185">Reference proteome</keyword>
<dbReference type="EMBL" id="JAUDEO010000014">
    <property type="protein sequence ID" value="MDM8333667.1"/>
    <property type="molecule type" value="Genomic_DNA"/>
</dbReference>